<proteinExistence type="predicted"/>
<comment type="caution">
    <text evidence="1">The sequence shown here is derived from an EMBL/GenBank/DDBJ whole genome shotgun (WGS) entry which is preliminary data.</text>
</comment>
<evidence type="ECO:0000313" key="2">
    <source>
        <dbReference type="Proteomes" id="UP000526033"/>
    </source>
</evidence>
<gene>
    <name evidence="1" type="ORF">GYA27_00390</name>
</gene>
<dbReference type="Proteomes" id="UP000526033">
    <property type="component" value="Unassembled WGS sequence"/>
</dbReference>
<dbReference type="EMBL" id="JAAZNL010000004">
    <property type="protein sequence ID" value="NMB69648.1"/>
    <property type="molecule type" value="Genomic_DNA"/>
</dbReference>
<organism evidence="1 2">
    <name type="scientific">candidate division WWE3 bacterium</name>
    <dbReference type="NCBI Taxonomy" id="2053526"/>
    <lineage>
        <taxon>Bacteria</taxon>
        <taxon>Katanobacteria</taxon>
    </lineage>
</organism>
<accession>A0A7X9DK16</accession>
<reference evidence="1 2" key="1">
    <citation type="journal article" date="2020" name="Biotechnol. Biofuels">
        <title>New insights from the biogas microbiome by comprehensive genome-resolved metagenomics of nearly 1600 species originating from multiple anaerobic digesters.</title>
        <authorList>
            <person name="Campanaro S."/>
            <person name="Treu L."/>
            <person name="Rodriguez-R L.M."/>
            <person name="Kovalovszki A."/>
            <person name="Ziels R.M."/>
            <person name="Maus I."/>
            <person name="Zhu X."/>
            <person name="Kougias P.G."/>
            <person name="Basile A."/>
            <person name="Luo G."/>
            <person name="Schluter A."/>
            <person name="Konstantinidis K.T."/>
            <person name="Angelidaki I."/>
        </authorList>
    </citation>
    <scope>NUCLEOTIDE SEQUENCE [LARGE SCALE GENOMIC DNA]</scope>
    <source>
        <strain evidence="1">AS27yjCOA_165</strain>
    </source>
</reference>
<name>A0A7X9DK16_UNCKA</name>
<evidence type="ECO:0000313" key="1">
    <source>
        <dbReference type="EMBL" id="NMB69648.1"/>
    </source>
</evidence>
<protein>
    <submittedName>
        <fullName evidence="1">Uncharacterized protein</fullName>
    </submittedName>
</protein>
<sequence>MNPKRHTYFLKKLTDASIKMKINNRKEYTPKGAAEVIPAIHNIRANKPINKMFR</sequence>
<dbReference type="AlphaFoldDB" id="A0A7X9DK16"/>